<protein>
    <submittedName>
        <fullName evidence="1">Uncharacterized protein</fullName>
    </submittedName>
</protein>
<evidence type="ECO:0000313" key="1">
    <source>
        <dbReference type="EMBL" id="TNV71052.1"/>
    </source>
</evidence>
<organism evidence="1 2">
    <name type="scientific">Halteria grandinella</name>
    <dbReference type="NCBI Taxonomy" id="5974"/>
    <lineage>
        <taxon>Eukaryota</taxon>
        <taxon>Sar</taxon>
        <taxon>Alveolata</taxon>
        <taxon>Ciliophora</taxon>
        <taxon>Intramacronucleata</taxon>
        <taxon>Spirotrichea</taxon>
        <taxon>Stichotrichia</taxon>
        <taxon>Sporadotrichida</taxon>
        <taxon>Halteriidae</taxon>
        <taxon>Halteria</taxon>
    </lineage>
</organism>
<reference evidence="1" key="1">
    <citation type="submission" date="2019-06" db="EMBL/GenBank/DDBJ databases">
        <authorList>
            <person name="Zheng W."/>
        </authorList>
    </citation>
    <scope>NUCLEOTIDE SEQUENCE</scope>
    <source>
        <strain evidence="1">QDHG01</strain>
    </source>
</reference>
<accession>A0A8J8N9X1</accession>
<comment type="caution">
    <text evidence="1">The sequence shown here is derived from an EMBL/GenBank/DDBJ whole genome shotgun (WGS) entry which is preliminary data.</text>
</comment>
<dbReference type="AlphaFoldDB" id="A0A8J8N9X1"/>
<dbReference type="Proteomes" id="UP000785679">
    <property type="component" value="Unassembled WGS sequence"/>
</dbReference>
<sequence>MNHQLDAIVIKAVTSFEMKPTVTEHSTGILLTASLQSITLKVTSYRCLFLQEGEKSLSEIETSLSTFMDVLRRTLNDEYLAKGMKLPLPAVFNLEQLTQGATLQSKEGYLLIEAEPKKKHHGPFVRE</sequence>
<proteinExistence type="predicted"/>
<evidence type="ECO:0000313" key="2">
    <source>
        <dbReference type="Proteomes" id="UP000785679"/>
    </source>
</evidence>
<dbReference type="EMBL" id="RRYP01030920">
    <property type="protein sequence ID" value="TNV71052.1"/>
    <property type="molecule type" value="Genomic_DNA"/>
</dbReference>
<keyword evidence="2" id="KW-1185">Reference proteome</keyword>
<gene>
    <name evidence="1" type="ORF">FGO68_gene14804</name>
</gene>
<name>A0A8J8N9X1_HALGN</name>